<accession>A0A6J4KMP6</accession>
<reference evidence="1" key="1">
    <citation type="submission" date="2020-02" db="EMBL/GenBank/DDBJ databases">
        <authorList>
            <person name="Meier V. D."/>
        </authorList>
    </citation>
    <scope>NUCLEOTIDE SEQUENCE</scope>
    <source>
        <strain evidence="1">AVDCRST_MAG84</strain>
    </source>
</reference>
<sequence length="92" mass="10624">MQPPKISLLAQTPDPVFCYLQFSSCDCSGKLLGTKSYRIQDKHLYKSRKSRDAQRILYKISSELYPEKTILDMISRVIGVVWCVRSEDAEFC</sequence>
<dbReference type="EMBL" id="CADCTZ010000097">
    <property type="protein sequence ID" value="CAA9309339.1"/>
    <property type="molecule type" value="Genomic_DNA"/>
</dbReference>
<protein>
    <submittedName>
        <fullName evidence="1">Uncharacterized protein</fullName>
    </submittedName>
</protein>
<evidence type="ECO:0000313" key="1">
    <source>
        <dbReference type="EMBL" id="CAA9309339.1"/>
    </source>
</evidence>
<proteinExistence type="predicted"/>
<name>A0A6J4KMP6_9CYAN</name>
<dbReference type="AlphaFoldDB" id="A0A6J4KMP6"/>
<gene>
    <name evidence="1" type="ORF">AVDCRST_MAG84-664</name>
</gene>
<organism evidence="1">
    <name type="scientific">uncultured Microcoleus sp</name>
    <dbReference type="NCBI Taxonomy" id="259945"/>
    <lineage>
        <taxon>Bacteria</taxon>
        <taxon>Bacillati</taxon>
        <taxon>Cyanobacteriota</taxon>
        <taxon>Cyanophyceae</taxon>
        <taxon>Oscillatoriophycideae</taxon>
        <taxon>Oscillatoriales</taxon>
        <taxon>Microcoleaceae</taxon>
        <taxon>Microcoleus</taxon>
        <taxon>environmental samples</taxon>
    </lineage>
</organism>